<dbReference type="EMBL" id="JACAQD010000021">
    <property type="protein sequence ID" value="NWC34207.1"/>
    <property type="molecule type" value="Genomic_DNA"/>
</dbReference>
<proteinExistence type="predicted"/>
<protein>
    <recommendedName>
        <fullName evidence="3">Aldose 1-epimerase</fullName>
    </recommendedName>
</protein>
<evidence type="ECO:0008006" key="3">
    <source>
        <dbReference type="Google" id="ProtNLM"/>
    </source>
</evidence>
<comment type="caution">
    <text evidence="1">The sequence shown here is derived from an EMBL/GenBank/DDBJ whole genome shotgun (WGS) entry which is preliminary data.</text>
</comment>
<sequence length="303" mass="33213">MQLHSGEFLGWPAWTLRHGELALQVVPDIGGRLMGIECAGTQLCFIHPQLAGEQASDDPQVWERLCGSWSFPLWGGGKTWVAPETAWPEGNPHRDLDSGRYTVLQTWVDDSSAGIELLSPVCRQSGLRIRRKITLQAQTQSWTVQHTLSNTGDGVVPCGIWDVLMLRRAGQVVVDLGDSRDEPFRAIAGQGSLEDLTRQELIAVDAGNALVRCEHGQQFKVGLGGGTGLARVRLDLPEGRYQYWRFAPVVPGTAAQAYAHGHPTEVFNAPDLPYFEIESHSPKIDLLPGRSISYTLTEGVSRG</sequence>
<organism evidence="1 2">
    <name type="scientific">Pseudomonas gingeri</name>
    <dbReference type="NCBI Taxonomy" id="117681"/>
    <lineage>
        <taxon>Bacteria</taxon>
        <taxon>Pseudomonadati</taxon>
        <taxon>Pseudomonadota</taxon>
        <taxon>Gammaproteobacteria</taxon>
        <taxon>Pseudomonadales</taxon>
        <taxon>Pseudomonadaceae</taxon>
        <taxon>Pseudomonas</taxon>
    </lineage>
</organism>
<gene>
    <name evidence="1" type="ORF">HX876_17615</name>
</gene>
<evidence type="ECO:0000313" key="1">
    <source>
        <dbReference type="EMBL" id="NWC34207.1"/>
    </source>
</evidence>
<evidence type="ECO:0000313" key="2">
    <source>
        <dbReference type="Proteomes" id="UP000520592"/>
    </source>
</evidence>
<accession>A0A7Y8CKI0</accession>
<name>A0A7Y8CKI0_9PSED</name>
<reference evidence="1 2" key="1">
    <citation type="submission" date="2020-04" db="EMBL/GenBank/DDBJ databases">
        <title>Molecular characterization of pseudomonads from Agaricus bisporus reveal novel blotch 2 pathogens in Western Europe.</title>
        <authorList>
            <person name="Taparia T."/>
            <person name="Krijger M."/>
            <person name="Haynes E."/>
            <person name="Elpinstone J.G."/>
            <person name="Noble R."/>
            <person name="Van Der Wolf J."/>
        </authorList>
    </citation>
    <scope>NUCLEOTIDE SEQUENCE [LARGE SCALE GENOMIC DNA]</scope>
    <source>
        <strain evidence="1 2">IPO3737</strain>
    </source>
</reference>
<dbReference type="AlphaFoldDB" id="A0A7Y8CKI0"/>
<dbReference type="Proteomes" id="UP000520592">
    <property type="component" value="Unassembled WGS sequence"/>
</dbReference>
<dbReference type="RefSeq" id="WP_177057729.1">
    <property type="nucleotide sequence ID" value="NZ_JACAPB010000012.1"/>
</dbReference>